<organism evidence="1 2">
    <name type="scientific">Aeromonas molluscorum 848</name>
    <dbReference type="NCBI Taxonomy" id="1268236"/>
    <lineage>
        <taxon>Bacteria</taxon>
        <taxon>Pseudomonadati</taxon>
        <taxon>Pseudomonadota</taxon>
        <taxon>Gammaproteobacteria</taxon>
        <taxon>Aeromonadales</taxon>
        <taxon>Aeromonadaceae</taxon>
        <taxon>Aeromonas</taxon>
    </lineage>
</organism>
<comment type="caution">
    <text evidence="1">The sequence shown here is derived from an EMBL/GenBank/DDBJ whole genome shotgun (WGS) entry which is preliminary data.</text>
</comment>
<protein>
    <submittedName>
        <fullName evidence="1">Uncharacterized protein</fullName>
    </submittedName>
</protein>
<dbReference type="RefSeq" id="WP_005899410.1">
    <property type="nucleotide sequence ID" value="NZ_AQGQ01000049.1"/>
</dbReference>
<dbReference type="EMBL" id="AQGQ01000049">
    <property type="protein sequence ID" value="EOD55371.1"/>
    <property type="molecule type" value="Genomic_DNA"/>
</dbReference>
<dbReference type="Proteomes" id="UP000013526">
    <property type="component" value="Unassembled WGS sequence"/>
</dbReference>
<reference evidence="1 2" key="1">
    <citation type="journal article" date="2013" name="Genome Announc.">
        <title>Draft Genome Sequence of Aeromonas molluscorum Strain 848TT, Isolated from Bivalve Molluscs.</title>
        <authorList>
            <person name="Spataro N."/>
            <person name="Farfan M."/>
            <person name="Albarral V."/>
            <person name="Sanglas A."/>
            <person name="Loren J.G."/>
            <person name="Fuste M.C."/>
            <person name="Bosch E."/>
        </authorList>
    </citation>
    <scope>NUCLEOTIDE SEQUENCE [LARGE SCALE GENOMIC DNA]</scope>
    <source>
        <strain evidence="1 2">848</strain>
    </source>
</reference>
<evidence type="ECO:0000313" key="1">
    <source>
        <dbReference type="EMBL" id="EOD55371.1"/>
    </source>
</evidence>
<sequence length="86" mass="9234">MMNVLNEILAIIKEHPQTKSSGVLAAALASACNTGYAVSLLDVSASLDDNGKILVDRLARITQELDYSNGAQDEALHQLRVLGFIH</sequence>
<keyword evidence="2" id="KW-1185">Reference proteome</keyword>
<dbReference type="AlphaFoldDB" id="R1H482"/>
<accession>R1H482</accession>
<proteinExistence type="predicted"/>
<evidence type="ECO:0000313" key="2">
    <source>
        <dbReference type="Proteomes" id="UP000013526"/>
    </source>
</evidence>
<name>R1H482_9GAMM</name>
<gene>
    <name evidence="1" type="ORF">G113_09355</name>
</gene>